<gene>
    <name evidence="1" type="ORF">B0T16DRAFT_194771</name>
</gene>
<organism evidence="1 2">
    <name type="scientific">Cercophora newfieldiana</name>
    <dbReference type="NCBI Taxonomy" id="92897"/>
    <lineage>
        <taxon>Eukaryota</taxon>
        <taxon>Fungi</taxon>
        <taxon>Dikarya</taxon>
        <taxon>Ascomycota</taxon>
        <taxon>Pezizomycotina</taxon>
        <taxon>Sordariomycetes</taxon>
        <taxon>Sordariomycetidae</taxon>
        <taxon>Sordariales</taxon>
        <taxon>Lasiosphaeriaceae</taxon>
        <taxon>Cercophora</taxon>
    </lineage>
</organism>
<dbReference type="Proteomes" id="UP001174936">
    <property type="component" value="Unassembled WGS sequence"/>
</dbReference>
<evidence type="ECO:0000313" key="1">
    <source>
        <dbReference type="EMBL" id="KAK0644263.1"/>
    </source>
</evidence>
<accession>A0AA39Y1H4</accession>
<comment type="caution">
    <text evidence="1">The sequence shown here is derived from an EMBL/GenBank/DDBJ whole genome shotgun (WGS) entry which is preliminary data.</text>
</comment>
<sequence length="108" mass="12037">MLCFLAKATVTVVFLGHSVTSGGSAAYRQIYSNSPYLAIRLFPLLLLFNPRAIATEVRTKWSTRSRGRLLKLQNLLSDLEIGLSVSFSFIHSFLHVHSDEDPLTTPSK</sequence>
<evidence type="ECO:0000313" key="2">
    <source>
        <dbReference type="Proteomes" id="UP001174936"/>
    </source>
</evidence>
<keyword evidence="2" id="KW-1185">Reference proteome</keyword>
<protein>
    <submittedName>
        <fullName evidence="1">Uncharacterized protein</fullName>
    </submittedName>
</protein>
<dbReference type="EMBL" id="JAULSV010000005">
    <property type="protein sequence ID" value="KAK0644263.1"/>
    <property type="molecule type" value="Genomic_DNA"/>
</dbReference>
<name>A0AA39Y1H4_9PEZI</name>
<reference evidence="1" key="1">
    <citation type="submission" date="2023-06" db="EMBL/GenBank/DDBJ databases">
        <title>Genome-scale phylogeny and comparative genomics of the fungal order Sordariales.</title>
        <authorList>
            <consortium name="Lawrence Berkeley National Laboratory"/>
            <person name="Hensen N."/>
            <person name="Bonometti L."/>
            <person name="Westerberg I."/>
            <person name="Brannstrom I.O."/>
            <person name="Guillou S."/>
            <person name="Cros-Aarteil S."/>
            <person name="Calhoun S."/>
            <person name="Haridas S."/>
            <person name="Kuo A."/>
            <person name="Mondo S."/>
            <person name="Pangilinan J."/>
            <person name="Riley R."/>
            <person name="Labutti K."/>
            <person name="Andreopoulos B."/>
            <person name="Lipzen A."/>
            <person name="Chen C."/>
            <person name="Yanf M."/>
            <person name="Daum C."/>
            <person name="Ng V."/>
            <person name="Clum A."/>
            <person name="Steindorff A."/>
            <person name="Ohm R."/>
            <person name="Martin F."/>
            <person name="Silar P."/>
            <person name="Natvig D."/>
            <person name="Lalanne C."/>
            <person name="Gautier V."/>
            <person name="Ament-Velasquez S.L."/>
            <person name="Kruys A."/>
            <person name="Hutchinson M.I."/>
            <person name="Powell A.J."/>
            <person name="Barry K."/>
            <person name="Miller A.N."/>
            <person name="Grigoriev I.V."/>
            <person name="Debuchy R."/>
            <person name="Gladieux P."/>
            <person name="Thoren M.H."/>
            <person name="Johannesson H."/>
        </authorList>
    </citation>
    <scope>NUCLEOTIDE SEQUENCE</scope>
    <source>
        <strain evidence="1">SMH2532-1</strain>
    </source>
</reference>
<dbReference type="AlphaFoldDB" id="A0AA39Y1H4"/>
<proteinExistence type="predicted"/>